<keyword evidence="2" id="KW-0488">Methylation</keyword>
<accession>A0A8X8Y5S9</accession>
<keyword evidence="4" id="KW-0636">Prenylation</keyword>
<feature type="domain" description="HMA" evidence="6">
    <location>
        <begin position="131"/>
        <end position="194"/>
    </location>
</feature>
<dbReference type="AlphaFoldDB" id="A0A8X8Y5S9"/>
<dbReference type="GO" id="GO:0046872">
    <property type="term" value="F:metal ion binding"/>
    <property type="evidence" value="ECO:0007669"/>
    <property type="project" value="UniProtKB-KW"/>
</dbReference>
<evidence type="ECO:0000256" key="1">
    <source>
        <dbReference type="ARBA" id="ARBA00004170"/>
    </source>
</evidence>
<comment type="similarity">
    <text evidence="5">Belongs to the HIPP family.</text>
</comment>
<dbReference type="PROSITE" id="PS50846">
    <property type="entry name" value="HMA_2"/>
    <property type="match status" value="2"/>
</dbReference>
<proteinExistence type="inferred from homology"/>
<dbReference type="SUPFAM" id="SSF55008">
    <property type="entry name" value="HMA, heavy metal-associated domain"/>
    <property type="match status" value="2"/>
</dbReference>
<protein>
    <recommendedName>
        <fullName evidence="6">HMA domain-containing protein</fullName>
    </recommendedName>
</protein>
<keyword evidence="8" id="KW-1185">Reference proteome</keyword>
<comment type="caution">
    <text evidence="7">The sequence shown here is derived from an EMBL/GenBank/DDBJ whole genome shotgun (WGS) entry which is preliminary data.</text>
</comment>
<dbReference type="InterPro" id="IPR006121">
    <property type="entry name" value="HMA_dom"/>
</dbReference>
<feature type="domain" description="HMA" evidence="6">
    <location>
        <begin position="44"/>
        <end position="109"/>
    </location>
</feature>
<keyword evidence="3" id="KW-0479">Metal-binding</keyword>
<evidence type="ECO:0000259" key="6">
    <source>
        <dbReference type="PROSITE" id="PS50846"/>
    </source>
</evidence>
<dbReference type="EMBL" id="PNBA02000004">
    <property type="protein sequence ID" value="KAG6426711.1"/>
    <property type="molecule type" value="Genomic_DNA"/>
</dbReference>
<dbReference type="Proteomes" id="UP000298416">
    <property type="component" value="Unassembled WGS sequence"/>
</dbReference>
<dbReference type="Pfam" id="PF00403">
    <property type="entry name" value="HMA"/>
    <property type="match status" value="1"/>
</dbReference>
<sequence>MDDPLFSDVCGGQPKSNSNFDVTNLMSVEHQKVEMEHNDHDHPNGVIILRVYIHCEGCGDEVFKCLRGYQGVDGVEIDAKNQKVIIKGEKADPIKLSQRLRKKTGKHVELIHPKLPKQDKEKEKTKEPPETIEVVLKINMHCDGCAKEVKCCIYDMEGVERVDVDVEKNVARVKGNMDPHKLVEFISNRGGRTAEIVQTDSINGEEKGKGEDRSCNCYASQQAVYAPQIFSDENPNACSVM</sequence>
<comment type="subcellular location">
    <subcellularLocation>
        <location evidence="1">Membrane</location>
        <topology evidence="1">Peripheral membrane protein</topology>
    </subcellularLocation>
</comment>
<evidence type="ECO:0000256" key="4">
    <source>
        <dbReference type="ARBA" id="ARBA00023289"/>
    </source>
</evidence>
<evidence type="ECO:0000313" key="8">
    <source>
        <dbReference type="Proteomes" id="UP000298416"/>
    </source>
</evidence>
<reference evidence="7" key="1">
    <citation type="submission" date="2018-01" db="EMBL/GenBank/DDBJ databases">
        <authorList>
            <person name="Mao J.F."/>
        </authorList>
    </citation>
    <scope>NUCLEOTIDE SEQUENCE</scope>
    <source>
        <strain evidence="7">Huo1</strain>
        <tissue evidence="7">Leaf</tissue>
    </source>
</reference>
<dbReference type="PANTHER" id="PTHR46195:SF3">
    <property type="entry name" value="HEAVY METAL-ASSOCIATED ISOPRENYLATED PLANT PROTEIN 3-LIKE"/>
    <property type="match status" value="1"/>
</dbReference>
<gene>
    <name evidence="7" type="ORF">SASPL_110938</name>
</gene>
<evidence type="ECO:0000256" key="2">
    <source>
        <dbReference type="ARBA" id="ARBA00022481"/>
    </source>
</evidence>
<name>A0A8X8Y5S9_SALSN</name>
<dbReference type="PANTHER" id="PTHR46195">
    <property type="entry name" value="HEAVY METAL-ASSOCIATED ISOPRENYLATED PLANT PROTEIN 7"/>
    <property type="match status" value="1"/>
</dbReference>
<keyword evidence="4" id="KW-0449">Lipoprotein</keyword>
<dbReference type="CDD" id="cd00371">
    <property type="entry name" value="HMA"/>
    <property type="match status" value="2"/>
</dbReference>
<organism evidence="7">
    <name type="scientific">Salvia splendens</name>
    <name type="common">Scarlet sage</name>
    <dbReference type="NCBI Taxonomy" id="180675"/>
    <lineage>
        <taxon>Eukaryota</taxon>
        <taxon>Viridiplantae</taxon>
        <taxon>Streptophyta</taxon>
        <taxon>Embryophyta</taxon>
        <taxon>Tracheophyta</taxon>
        <taxon>Spermatophyta</taxon>
        <taxon>Magnoliopsida</taxon>
        <taxon>eudicotyledons</taxon>
        <taxon>Gunneridae</taxon>
        <taxon>Pentapetalae</taxon>
        <taxon>asterids</taxon>
        <taxon>lamiids</taxon>
        <taxon>Lamiales</taxon>
        <taxon>Lamiaceae</taxon>
        <taxon>Nepetoideae</taxon>
        <taxon>Mentheae</taxon>
        <taxon>Salviinae</taxon>
        <taxon>Salvia</taxon>
        <taxon>Salvia subgen. Calosphace</taxon>
        <taxon>core Calosphace</taxon>
    </lineage>
</organism>
<evidence type="ECO:0000256" key="5">
    <source>
        <dbReference type="ARBA" id="ARBA00024045"/>
    </source>
</evidence>
<reference evidence="7" key="2">
    <citation type="submission" date="2020-08" db="EMBL/GenBank/DDBJ databases">
        <title>Plant Genome Project.</title>
        <authorList>
            <person name="Zhang R.-G."/>
        </authorList>
    </citation>
    <scope>NUCLEOTIDE SEQUENCE</scope>
    <source>
        <strain evidence="7">Huo1</strain>
        <tissue evidence="7">Leaf</tissue>
    </source>
</reference>
<dbReference type="GO" id="GO:0016020">
    <property type="term" value="C:membrane"/>
    <property type="evidence" value="ECO:0007669"/>
    <property type="project" value="UniProtKB-SubCell"/>
</dbReference>
<dbReference type="InterPro" id="IPR044577">
    <property type="entry name" value="HIPP4/7/8/17/18/19"/>
</dbReference>
<dbReference type="InterPro" id="IPR036163">
    <property type="entry name" value="HMA_dom_sf"/>
</dbReference>
<evidence type="ECO:0000313" key="7">
    <source>
        <dbReference type="EMBL" id="KAG6426711.1"/>
    </source>
</evidence>
<dbReference type="Gene3D" id="3.30.70.100">
    <property type="match status" value="2"/>
</dbReference>
<evidence type="ECO:0000256" key="3">
    <source>
        <dbReference type="ARBA" id="ARBA00022723"/>
    </source>
</evidence>
<dbReference type="GO" id="GO:0009626">
    <property type="term" value="P:plant-type hypersensitive response"/>
    <property type="evidence" value="ECO:0007669"/>
    <property type="project" value="UniProtKB-KW"/>
</dbReference>